<reference evidence="4 5" key="1">
    <citation type="submission" date="2021-06" db="EMBL/GenBank/DDBJ databases">
        <title>Chromosome-level genome assembly of the red-tail catfish (Hemibagrus wyckioides).</title>
        <authorList>
            <person name="Shao F."/>
        </authorList>
    </citation>
    <scope>NUCLEOTIDE SEQUENCE [LARGE SCALE GENOMIC DNA]</scope>
    <source>
        <strain evidence="4">EC202008001</strain>
        <tissue evidence="4">Blood</tissue>
    </source>
</reference>
<dbReference type="SUPFAM" id="SSF56436">
    <property type="entry name" value="C-type lectin-like"/>
    <property type="match status" value="1"/>
</dbReference>
<protein>
    <recommendedName>
        <fullName evidence="3">C-type lectin domain-containing protein</fullName>
    </recommendedName>
</protein>
<accession>A0A9D3NPQ7</accession>
<evidence type="ECO:0000313" key="4">
    <source>
        <dbReference type="EMBL" id="KAG7325904.1"/>
    </source>
</evidence>
<evidence type="ECO:0000259" key="3">
    <source>
        <dbReference type="PROSITE" id="PS50041"/>
    </source>
</evidence>
<keyword evidence="5" id="KW-1185">Reference proteome</keyword>
<proteinExistence type="predicted"/>
<dbReference type="EMBL" id="JAHKSW010000012">
    <property type="protein sequence ID" value="KAG7325904.1"/>
    <property type="molecule type" value="Genomic_DNA"/>
</dbReference>
<keyword evidence="2" id="KW-1133">Transmembrane helix</keyword>
<keyword evidence="2" id="KW-0812">Transmembrane</keyword>
<dbReference type="Pfam" id="PF00059">
    <property type="entry name" value="Lectin_C"/>
    <property type="match status" value="1"/>
</dbReference>
<dbReference type="Proteomes" id="UP000824219">
    <property type="component" value="Linkage Group LG12"/>
</dbReference>
<dbReference type="Gene3D" id="1.20.5.400">
    <property type="match status" value="1"/>
</dbReference>
<dbReference type="OrthoDB" id="538816at2759"/>
<name>A0A9D3NPQ7_9TELE</name>
<feature type="domain" description="C-type lectin" evidence="3">
    <location>
        <begin position="121"/>
        <end position="238"/>
    </location>
</feature>
<evidence type="ECO:0000256" key="2">
    <source>
        <dbReference type="SAM" id="Phobius"/>
    </source>
</evidence>
<evidence type="ECO:0000313" key="5">
    <source>
        <dbReference type="Proteomes" id="UP000824219"/>
    </source>
</evidence>
<dbReference type="PANTHER" id="PTHR22803">
    <property type="entry name" value="MANNOSE, PHOSPHOLIPASE, LECTIN RECEPTOR RELATED"/>
    <property type="match status" value="1"/>
</dbReference>
<keyword evidence="2" id="KW-0472">Membrane</keyword>
<dbReference type="InterPro" id="IPR016186">
    <property type="entry name" value="C-type_lectin-like/link_sf"/>
</dbReference>
<dbReference type="InterPro" id="IPR016187">
    <property type="entry name" value="CTDL_fold"/>
</dbReference>
<dbReference type="InterPro" id="IPR050111">
    <property type="entry name" value="C-type_lectin/snaclec_domain"/>
</dbReference>
<dbReference type="AlphaFoldDB" id="A0A9D3NPQ7"/>
<keyword evidence="1" id="KW-0175">Coiled coil</keyword>
<dbReference type="PROSITE" id="PS50041">
    <property type="entry name" value="C_TYPE_LECTIN_2"/>
    <property type="match status" value="1"/>
</dbReference>
<dbReference type="SMART" id="SM00034">
    <property type="entry name" value="CLECT"/>
    <property type="match status" value="1"/>
</dbReference>
<organism evidence="4 5">
    <name type="scientific">Hemibagrus wyckioides</name>
    <dbReference type="NCBI Taxonomy" id="337641"/>
    <lineage>
        <taxon>Eukaryota</taxon>
        <taxon>Metazoa</taxon>
        <taxon>Chordata</taxon>
        <taxon>Craniata</taxon>
        <taxon>Vertebrata</taxon>
        <taxon>Euteleostomi</taxon>
        <taxon>Actinopterygii</taxon>
        <taxon>Neopterygii</taxon>
        <taxon>Teleostei</taxon>
        <taxon>Ostariophysi</taxon>
        <taxon>Siluriformes</taxon>
        <taxon>Bagridae</taxon>
        <taxon>Hemibagrus</taxon>
    </lineage>
</organism>
<dbReference type="Gene3D" id="3.10.100.10">
    <property type="entry name" value="Mannose-Binding Protein A, subunit A"/>
    <property type="match status" value="1"/>
</dbReference>
<comment type="caution">
    <text evidence="4">The sequence shown here is derived from an EMBL/GenBank/DDBJ whole genome shotgun (WGS) entry which is preliminary data.</text>
</comment>
<dbReference type="InterPro" id="IPR001304">
    <property type="entry name" value="C-type_lectin-like"/>
</dbReference>
<gene>
    <name evidence="4" type="ORF">KOW79_010829</name>
</gene>
<evidence type="ECO:0000256" key="1">
    <source>
        <dbReference type="SAM" id="Coils"/>
    </source>
</evidence>
<feature type="coiled-coil region" evidence="1">
    <location>
        <begin position="68"/>
        <end position="116"/>
    </location>
</feature>
<sequence>MRSRDDGSTECEYVNWEKPRNTRNVDKQDPQCSGGDTAWSRCSRLMAVCAALLCVLLLSVAILQSIKLNNMTEERDRLQISYDNMTGERDRLQFSYDNMTSERDQLHAERDEFENMLNYTIQQRLRYFTTKRMGWNEARRECRSRGADLVIINNQKEQENLSKMFIGEAWIGLSDSAEEGKWTWVDGTKITTGFWWQGEPNDYDRREDCAATGSKYAKAEVTTWADYSCETEIHAICEKKAND</sequence>
<feature type="transmembrane region" description="Helical" evidence="2">
    <location>
        <begin position="45"/>
        <end position="66"/>
    </location>
</feature>